<dbReference type="Proteomes" id="UP000232533">
    <property type="component" value="Unassembled WGS sequence"/>
</dbReference>
<feature type="compositionally biased region" description="Basic and acidic residues" evidence="1">
    <location>
        <begin position="33"/>
        <end position="44"/>
    </location>
</feature>
<sequence length="61" mass="6988">MAQENRTNETLENAYRKSAEEIAKTVSTNVEEGLSKNEVQERRKNMAPMFLKSRKKEASGK</sequence>
<feature type="domain" description="Cation-transporting P-type ATPase N-terminal" evidence="2">
    <location>
        <begin position="15"/>
        <end position="45"/>
    </location>
</feature>
<evidence type="ECO:0000313" key="3">
    <source>
        <dbReference type="EMBL" id="OEY73478.1"/>
    </source>
</evidence>
<dbReference type="EMBL" id="LKTR01000008">
    <property type="protein sequence ID" value="PKD20514.1"/>
    <property type="molecule type" value="Genomic_DNA"/>
</dbReference>
<evidence type="ECO:0000256" key="1">
    <source>
        <dbReference type="SAM" id="MobiDB-lite"/>
    </source>
</evidence>
<protein>
    <recommendedName>
        <fullName evidence="2">Cation-transporting P-type ATPase N-terminal domain-containing protein</fullName>
    </recommendedName>
</protein>
<evidence type="ECO:0000313" key="4">
    <source>
        <dbReference type="EMBL" id="PKD20514.1"/>
    </source>
</evidence>
<organism evidence="4 6">
    <name type="scientific">Salegentibacter salarius</name>
    <dbReference type="NCBI Taxonomy" id="435906"/>
    <lineage>
        <taxon>Bacteria</taxon>
        <taxon>Pseudomonadati</taxon>
        <taxon>Bacteroidota</taxon>
        <taxon>Flavobacteriia</taxon>
        <taxon>Flavobacteriales</taxon>
        <taxon>Flavobacteriaceae</taxon>
        <taxon>Salegentibacter</taxon>
    </lineage>
</organism>
<keyword evidence="5" id="KW-1185">Reference proteome</keyword>
<dbReference type="InterPro" id="IPR004014">
    <property type="entry name" value="ATPase_P-typ_cation-transptr_N"/>
</dbReference>
<gene>
    <name evidence="4" type="ORF">APR40_09185</name>
    <name evidence="3" type="ORF">BHS39_09200</name>
</gene>
<reference evidence="3 5" key="2">
    <citation type="submission" date="2016-09" db="EMBL/GenBank/DDBJ databases">
        <title>Genome Sequence of Salegentibacter salarius,Isolated from a Marine Solar Saltern of the Yellow Sea in South Korea.</title>
        <authorList>
            <person name="Zheng Q."/>
            <person name="Liu Y."/>
        </authorList>
    </citation>
    <scope>NUCLEOTIDE SEQUENCE [LARGE SCALE GENOMIC DNA]</scope>
    <source>
        <strain evidence="3 5">KCTC 12974</strain>
    </source>
</reference>
<proteinExistence type="predicted"/>
<name>A0A2N0U0I3_9FLAO</name>
<reference evidence="4 6" key="1">
    <citation type="submission" date="2015-10" db="EMBL/GenBank/DDBJ databases">
        <title>Draft genome sequence of Salegentibacter salinarum KCTC 12975.</title>
        <authorList>
            <person name="Lin W."/>
            <person name="Zheng Q."/>
        </authorList>
    </citation>
    <scope>NUCLEOTIDE SEQUENCE [LARGE SCALE GENOMIC DNA]</scope>
    <source>
        <strain evidence="4 6">KCTC 12974</strain>
    </source>
</reference>
<feature type="region of interest" description="Disordered" evidence="1">
    <location>
        <begin position="33"/>
        <end position="61"/>
    </location>
</feature>
<evidence type="ECO:0000313" key="5">
    <source>
        <dbReference type="Proteomes" id="UP000176009"/>
    </source>
</evidence>
<dbReference type="AlphaFoldDB" id="A0A2N0U0I3"/>
<accession>A0A2N0U0I3</accession>
<dbReference type="Proteomes" id="UP000176009">
    <property type="component" value="Unassembled WGS sequence"/>
</dbReference>
<evidence type="ECO:0000313" key="6">
    <source>
        <dbReference type="Proteomes" id="UP000232533"/>
    </source>
</evidence>
<comment type="caution">
    <text evidence="4">The sequence shown here is derived from an EMBL/GenBank/DDBJ whole genome shotgun (WGS) entry which is preliminary data.</text>
</comment>
<evidence type="ECO:0000259" key="2">
    <source>
        <dbReference type="Pfam" id="PF00690"/>
    </source>
</evidence>
<dbReference type="EMBL" id="MJBR01000006">
    <property type="protein sequence ID" value="OEY73478.1"/>
    <property type="molecule type" value="Genomic_DNA"/>
</dbReference>
<dbReference type="Pfam" id="PF00690">
    <property type="entry name" value="Cation_ATPase_N"/>
    <property type="match status" value="1"/>
</dbReference>